<dbReference type="Gene3D" id="1.20.120.640">
    <property type="entry name" value="Anticodon-binding domain of a subclass of class I aminoacyl-tRNA synthetases"/>
    <property type="match status" value="1"/>
</dbReference>
<sequence length="410" mass="45000">MKPWQSPDIPQLSSSGRGPDVYCTAVQGPVNAPGKGKVARLYVCGITPYDSTHLGHAATYVAFDVMQRVWRDAGVEVRYVQNITDIDDPLLERAAATGVDWRELADTEIDRFRGDMEALRVIAPDHYIGAVESMDLVVSAVTELLANGYAYRLDNGDVYYRVGASTKPPFGSVSHYDREAMMRLFGERGGDPDTPGKEDPLDPLLWRAEREGEPSWDGGELGAGRPGWHIECAAIAGEYLGFPLTIQGGGNDLIFPHHEMCAAHATAMTGEPFADVFMHTGMVGYEGEKMSKSRGNLVFVSQLRESGVDPMAVRLCLLAYHYRCDWHYSEDVLEYAQQRLQLWRRAAESGSTLSAAEVIDDVRYDLADDLDTPSALSTLDEWAASVSSEGSRADTEEIVTAIDALLGIKL</sequence>
<dbReference type="EC" id="6.3.1.13" evidence="10"/>
<dbReference type="Proteomes" id="UP001589707">
    <property type="component" value="Unassembled WGS sequence"/>
</dbReference>
<evidence type="ECO:0000256" key="9">
    <source>
        <dbReference type="ARBA" id="ARBA00048350"/>
    </source>
</evidence>
<comment type="function">
    <text evidence="1 10">Catalyzes the ATP-dependent condensation of GlcN-Ins and L-cysteine to form L-Cys-GlcN-Ins.</text>
</comment>
<feature type="short sequence motif" description="'KMSKS' region" evidence="10">
    <location>
        <begin position="289"/>
        <end position="293"/>
    </location>
</feature>
<evidence type="ECO:0000256" key="6">
    <source>
        <dbReference type="ARBA" id="ARBA00022741"/>
    </source>
</evidence>
<dbReference type="PANTHER" id="PTHR10890:SF3">
    <property type="entry name" value="CYSTEINE--TRNA LIGASE, CYTOPLASMIC"/>
    <property type="match status" value="1"/>
</dbReference>
<name>A0ABV5WYR1_9MICO</name>
<dbReference type="InterPro" id="IPR014729">
    <property type="entry name" value="Rossmann-like_a/b/a_fold"/>
</dbReference>
<dbReference type="CDD" id="cd00672">
    <property type="entry name" value="CysRS_core"/>
    <property type="match status" value="1"/>
</dbReference>
<protein>
    <recommendedName>
        <fullName evidence="10">L-cysteine:1D-myo-inositol 2-amino-2-deoxy-alpha-D-glucopyranoside ligase</fullName>
        <shortName evidence="10">L-Cys:GlcN-Ins ligase</shortName>
        <ecNumber evidence="10">6.3.1.13</ecNumber>
    </recommendedName>
    <alternativeName>
        <fullName evidence="10">Mycothiol ligase</fullName>
        <shortName evidence="10">MSH ligase</shortName>
    </alternativeName>
</protein>
<dbReference type="PRINTS" id="PR00983">
    <property type="entry name" value="TRNASYNTHCYS"/>
</dbReference>
<feature type="short sequence motif" description="'ERGGDP' region" evidence="10">
    <location>
        <begin position="187"/>
        <end position="192"/>
    </location>
</feature>
<evidence type="ECO:0000256" key="7">
    <source>
        <dbReference type="ARBA" id="ARBA00022833"/>
    </source>
</evidence>
<evidence type="ECO:0000256" key="8">
    <source>
        <dbReference type="ARBA" id="ARBA00022840"/>
    </source>
</evidence>
<feature type="binding site" evidence="10">
    <location>
        <begin position="250"/>
        <end position="252"/>
    </location>
    <ligand>
        <name>L-cysteinyl-5'-AMP</name>
        <dbReference type="ChEBI" id="CHEBI:144924"/>
    </ligand>
</feature>
<feature type="short sequence motif" description="'HIGH' region" evidence="10">
    <location>
        <begin position="46"/>
        <end position="56"/>
    </location>
</feature>
<feature type="binding site" evidence="10">
    <location>
        <position position="232"/>
    </location>
    <ligand>
        <name>Zn(2+)</name>
        <dbReference type="ChEBI" id="CHEBI:29105"/>
    </ligand>
</feature>
<keyword evidence="13" id="KW-1185">Reference proteome</keyword>
<dbReference type="InterPro" id="IPR024909">
    <property type="entry name" value="Cys-tRNA/MSH_ligase"/>
</dbReference>
<comment type="subunit">
    <text evidence="3 10">Monomer.</text>
</comment>
<organism evidence="12 13">
    <name type="scientific">Brevibacterium otitidis</name>
    <dbReference type="NCBI Taxonomy" id="53364"/>
    <lineage>
        <taxon>Bacteria</taxon>
        <taxon>Bacillati</taxon>
        <taxon>Actinomycetota</taxon>
        <taxon>Actinomycetes</taxon>
        <taxon>Micrococcales</taxon>
        <taxon>Brevibacteriaceae</taxon>
        <taxon>Brevibacterium</taxon>
    </lineage>
</organism>
<dbReference type="Gene3D" id="3.40.50.620">
    <property type="entry name" value="HUPs"/>
    <property type="match status" value="1"/>
</dbReference>
<feature type="binding site" evidence="10">
    <location>
        <position position="44"/>
    </location>
    <ligand>
        <name>Zn(2+)</name>
        <dbReference type="ChEBI" id="CHEBI:29105"/>
    </ligand>
</feature>
<dbReference type="NCBIfam" id="TIGR03447">
    <property type="entry name" value="mycothiol_MshC"/>
    <property type="match status" value="1"/>
</dbReference>
<gene>
    <name evidence="10 12" type="primary">mshC</name>
    <name evidence="12" type="ORF">ACFFN1_01985</name>
</gene>
<dbReference type="GO" id="GO:0035446">
    <property type="term" value="F:cysteine-glucosaminylinositol ligase activity"/>
    <property type="evidence" value="ECO:0007669"/>
    <property type="project" value="UniProtKB-EC"/>
</dbReference>
<keyword evidence="5 10" id="KW-0479">Metal-binding</keyword>
<dbReference type="PANTHER" id="PTHR10890">
    <property type="entry name" value="CYSTEINYL-TRNA SYNTHETASE"/>
    <property type="match status" value="1"/>
</dbReference>
<keyword evidence="4 10" id="KW-0436">Ligase</keyword>
<proteinExistence type="inferred from homology"/>
<dbReference type="InterPro" id="IPR032678">
    <property type="entry name" value="tRNA-synt_1_cat_dom"/>
</dbReference>
<dbReference type="EMBL" id="JBHMAU010000018">
    <property type="protein sequence ID" value="MFB9775194.1"/>
    <property type="molecule type" value="Genomic_DNA"/>
</dbReference>
<feature type="binding site" evidence="10">
    <location>
        <begin position="82"/>
        <end position="84"/>
    </location>
    <ligand>
        <name>L-cysteinyl-5'-AMP</name>
        <dbReference type="ChEBI" id="CHEBI:144924"/>
    </ligand>
</feature>
<feature type="binding site" evidence="10">
    <location>
        <position position="59"/>
    </location>
    <ligand>
        <name>L-cysteinyl-5'-AMP</name>
        <dbReference type="ChEBI" id="CHEBI:144924"/>
    </ligand>
</feature>
<feature type="binding site" evidence="10">
    <location>
        <position position="283"/>
    </location>
    <ligand>
        <name>L-cysteinyl-5'-AMP</name>
        <dbReference type="ChEBI" id="CHEBI:144924"/>
    </ligand>
</feature>
<comment type="similarity">
    <text evidence="2 10">Belongs to the class-I aminoacyl-tRNA synthetase family. MshC subfamily.</text>
</comment>
<dbReference type="Pfam" id="PF01406">
    <property type="entry name" value="tRNA-synt_1e"/>
    <property type="match status" value="1"/>
</dbReference>
<evidence type="ECO:0000259" key="11">
    <source>
        <dbReference type="Pfam" id="PF01406"/>
    </source>
</evidence>
<feature type="binding site" evidence="10">
    <location>
        <position position="228"/>
    </location>
    <ligand>
        <name>L-cysteinyl-5'-AMP</name>
        <dbReference type="ChEBI" id="CHEBI:144924"/>
    </ligand>
</feature>
<evidence type="ECO:0000256" key="2">
    <source>
        <dbReference type="ARBA" id="ARBA00007723"/>
    </source>
</evidence>
<evidence type="ECO:0000313" key="12">
    <source>
        <dbReference type="EMBL" id="MFB9775194.1"/>
    </source>
</evidence>
<dbReference type="HAMAP" id="MF_01697">
    <property type="entry name" value="MshC"/>
    <property type="match status" value="1"/>
</dbReference>
<accession>A0ABV5WYR1</accession>
<keyword evidence="6 10" id="KW-0547">Nucleotide-binding</keyword>
<feature type="binding site" evidence="10">
    <location>
        <position position="257"/>
    </location>
    <ligand>
        <name>Zn(2+)</name>
        <dbReference type="ChEBI" id="CHEBI:29105"/>
    </ligand>
</feature>
<dbReference type="InterPro" id="IPR017812">
    <property type="entry name" value="Mycothiol_ligase_MshC"/>
</dbReference>
<comment type="catalytic activity">
    <reaction evidence="9 10">
        <text>1D-myo-inositol 2-amino-2-deoxy-alpha-D-glucopyranoside + L-cysteine + ATP = 1D-myo-inositol 2-(L-cysteinylamino)-2-deoxy-alpha-D-glucopyranoside + AMP + diphosphate + H(+)</text>
        <dbReference type="Rhea" id="RHEA:26176"/>
        <dbReference type="ChEBI" id="CHEBI:15378"/>
        <dbReference type="ChEBI" id="CHEBI:30616"/>
        <dbReference type="ChEBI" id="CHEBI:33019"/>
        <dbReference type="ChEBI" id="CHEBI:35235"/>
        <dbReference type="ChEBI" id="CHEBI:58886"/>
        <dbReference type="ChEBI" id="CHEBI:58887"/>
        <dbReference type="ChEBI" id="CHEBI:456215"/>
        <dbReference type="EC" id="6.3.1.13"/>
    </reaction>
</comment>
<evidence type="ECO:0000256" key="10">
    <source>
        <dbReference type="HAMAP-Rule" id="MF_01697"/>
    </source>
</evidence>
<feature type="domain" description="tRNA synthetases class I catalytic" evidence="11">
    <location>
        <begin position="36"/>
        <end position="337"/>
    </location>
</feature>
<dbReference type="SUPFAM" id="SSF52374">
    <property type="entry name" value="Nucleotidylyl transferase"/>
    <property type="match status" value="1"/>
</dbReference>
<keyword evidence="8 10" id="KW-0067">ATP-binding</keyword>
<evidence type="ECO:0000256" key="5">
    <source>
        <dbReference type="ARBA" id="ARBA00022723"/>
    </source>
</evidence>
<evidence type="ECO:0000256" key="4">
    <source>
        <dbReference type="ARBA" id="ARBA00022598"/>
    </source>
</evidence>
<feature type="binding site" evidence="10">
    <location>
        <begin position="44"/>
        <end position="47"/>
    </location>
    <ligand>
        <name>L-cysteinyl-5'-AMP</name>
        <dbReference type="ChEBI" id="CHEBI:144924"/>
    </ligand>
</feature>
<dbReference type="RefSeq" id="WP_376838097.1">
    <property type="nucleotide sequence ID" value="NZ_JBHMAU010000018.1"/>
</dbReference>
<reference evidence="12 13" key="1">
    <citation type="submission" date="2024-09" db="EMBL/GenBank/DDBJ databases">
        <authorList>
            <person name="Sun Q."/>
            <person name="Mori K."/>
        </authorList>
    </citation>
    <scope>NUCLEOTIDE SEQUENCE [LARGE SCALE GENOMIC DNA]</scope>
    <source>
        <strain evidence="12 13">JCM 11683</strain>
    </source>
</reference>
<evidence type="ECO:0000313" key="13">
    <source>
        <dbReference type="Proteomes" id="UP001589707"/>
    </source>
</evidence>
<evidence type="ECO:0000256" key="3">
    <source>
        <dbReference type="ARBA" id="ARBA00011245"/>
    </source>
</evidence>
<comment type="cofactor">
    <cofactor evidence="10">
        <name>Zn(2+)</name>
        <dbReference type="ChEBI" id="CHEBI:29105"/>
    </cofactor>
    <text evidence="10">Binds 1 zinc ion per subunit.</text>
</comment>
<evidence type="ECO:0000256" key="1">
    <source>
        <dbReference type="ARBA" id="ARBA00003679"/>
    </source>
</evidence>
<keyword evidence="7 10" id="KW-0862">Zinc</keyword>
<comment type="caution">
    <text evidence="12">The sequence shown here is derived from an EMBL/GenBank/DDBJ whole genome shotgun (WGS) entry which is preliminary data.</text>
</comment>